<dbReference type="Gene3D" id="1.10.287.1490">
    <property type="match status" value="1"/>
</dbReference>
<dbReference type="KEGG" id="vg:40079784"/>
<evidence type="ECO:0000313" key="3">
    <source>
        <dbReference type="Proteomes" id="UP000015088"/>
    </source>
</evidence>
<sequence>MSKLPFEKDLKEAMSKPTLTQRETALKVLVVKLQDALVDSEYDRITYERWCEENAEDVRGLRQDLEDANAKIDSLESEIQHLEEQIYDLENEIESSEETVEELTEEVDWLSERVEELESIIESMEEWE</sequence>
<dbReference type="GO" id="GO:0032259">
    <property type="term" value="P:methylation"/>
    <property type="evidence" value="ECO:0007669"/>
    <property type="project" value="UniProtKB-KW"/>
</dbReference>
<dbReference type="Proteomes" id="UP000015088">
    <property type="component" value="Segment"/>
</dbReference>
<name>S5M8M3_9CAUD</name>
<evidence type="ECO:0000256" key="1">
    <source>
        <dbReference type="SAM" id="Coils"/>
    </source>
</evidence>
<dbReference type="EMBL" id="KF192053">
    <property type="protein sequence ID" value="AGR48996.1"/>
    <property type="molecule type" value="Genomic_DNA"/>
</dbReference>
<keyword evidence="3" id="KW-1185">Reference proteome</keyword>
<dbReference type="GeneID" id="40079784"/>
<accession>S5M8M3</accession>
<reference evidence="2 3" key="1">
    <citation type="journal article" date="2013" name="PLoS ONE">
        <title>Characterization of Enterococcus faecalis Phage IME-EF1 and Its Endolysin.</title>
        <authorList>
            <person name="Zhang W."/>
            <person name="Mi Z."/>
            <person name="Yin X."/>
            <person name="Fan H."/>
            <person name="An X."/>
            <person name="Zhang Z."/>
            <person name="Chen J."/>
            <person name="Tong Y."/>
        </authorList>
    </citation>
    <scope>NUCLEOTIDE SEQUENCE [LARGE SCALE GENOMIC DNA]</scope>
</reference>
<keyword evidence="1" id="KW-0175">Coiled coil</keyword>
<evidence type="ECO:0000313" key="2">
    <source>
        <dbReference type="EMBL" id="AGR48996.1"/>
    </source>
</evidence>
<keyword evidence="2" id="KW-0489">Methyltransferase</keyword>
<feature type="coiled-coil region" evidence="1">
    <location>
        <begin position="51"/>
        <end position="120"/>
    </location>
</feature>
<protein>
    <submittedName>
        <fullName evidence="2">Methyltransferase</fullName>
    </submittedName>
</protein>
<dbReference type="OrthoDB" id="26450at10239"/>
<proteinExistence type="predicted"/>
<dbReference type="SUPFAM" id="SSF57997">
    <property type="entry name" value="Tropomyosin"/>
    <property type="match status" value="1"/>
</dbReference>
<keyword evidence="2" id="KW-0808">Transferase</keyword>
<organism evidence="2 3">
    <name type="scientific">Enterococcus phage IMEEF1</name>
    <dbReference type="NCBI Taxonomy" id="1351735"/>
    <lineage>
        <taxon>Viruses</taxon>
        <taxon>Duplodnaviria</taxon>
        <taxon>Heunggongvirae</taxon>
        <taxon>Uroviricota</taxon>
        <taxon>Caudoviricetes</taxon>
        <taxon>Saphexavirus</taxon>
        <taxon>Saphexavirus IMEEF1</taxon>
    </lineage>
</organism>
<dbReference type="RefSeq" id="YP_009603896.1">
    <property type="nucleotide sequence ID" value="NC_041959.1"/>
</dbReference>
<dbReference type="GO" id="GO:0008168">
    <property type="term" value="F:methyltransferase activity"/>
    <property type="evidence" value="ECO:0007669"/>
    <property type="project" value="UniProtKB-KW"/>
</dbReference>